<evidence type="ECO:0000313" key="2">
    <source>
        <dbReference type="EMBL" id="KZE15893.1"/>
    </source>
</evidence>
<gene>
    <name evidence="2" type="ORF">AVT10_13750</name>
</gene>
<dbReference type="Pfam" id="PF01814">
    <property type="entry name" value="Hemerythrin"/>
    <property type="match status" value="1"/>
</dbReference>
<protein>
    <recommendedName>
        <fullName evidence="1">Hemerythrin-like domain-containing protein</fullName>
    </recommendedName>
</protein>
<proteinExistence type="predicted"/>
<accession>A0ABR5YD06</accession>
<sequence length="151" mass="16592">MAMQLTRETLVDEHAELTAVIGALVEQAAQRPLPASAVAPLRWRLSRLLLAHLAKEDRLLHPLLQRGDDPVAAALSRRFEEEMGGLADAFKAYMHDWNGQQIADDPDGFQTATRGLAAVLADRIRREETQLYRHIPGATPPAEVDAGALRA</sequence>
<organism evidence="2 3">
    <name type="scientific">Sphingomonas hankookensis</name>
    <dbReference type="NCBI Taxonomy" id="563996"/>
    <lineage>
        <taxon>Bacteria</taxon>
        <taxon>Pseudomonadati</taxon>
        <taxon>Pseudomonadota</taxon>
        <taxon>Alphaproteobacteria</taxon>
        <taxon>Sphingomonadales</taxon>
        <taxon>Sphingomonadaceae</taxon>
        <taxon>Sphingomonas</taxon>
    </lineage>
</organism>
<evidence type="ECO:0000259" key="1">
    <source>
        <dbReference type="Pfam" id="PF01814"/>
    </source>
</evidence>
<dbReference type="EMBL" id="LQQO01000011">
    <property type="protein sequence ID" value="KZE15893.1"/>
    <property type="molecule type" value="Genomic_DNA"/>
</dbReference>
<keyword evidence="3" id="KW-1185">Reference proteome</keyword>
<name>A0ABR5YD06_9SPHN</name>
<comment type="caution">
    <text evidence="2">The sequence shown here is derived from an EMBL/GenBank/DDBJ whole genome shotgun (WGS) entry which is preliminary data.</text>
</comment>
<evidence type="ECO:0000313" key="3">
    <source>
        <dbReference type="Proteomes" id="UP000076609"/>
    </source>
</evidence>
<dbReference type="Gene3D" id="1.20.120.520">
    <property type="entry name" value="nmb1532 protein domain like"/>
    <property type="match status" value="1"/>
</dbReference>
<dbReference type="Proteomes" id="UP000076609">
    <property type="component" value="Unassembled WGS sequence"/>
</dbReference>
<dbReference type="InterPro" id="IPR012312">
    <property type="entry name" value="Hemerythrin-like"/>
</dbReference>
<reference evidence="3" key="1">
    <citation type="submission" date="2016-01" db="EMBL/GenBank/DDBJ databases">
        <title>Draft genome of Chromobacterium sp. F49.</title>
        <authorList>
            <person name="Hong K.W."/>
        </authorList>
    </citation>
    <scope>NUCLEOTIDE SEQUENCE [LARGE SCALE GENOMIC DNA]</scope>
    <source>
        <strain evidence="3">CN3</strain>
    </source>
</reference>
<feature type="domain" description="Hemerythrin-like" evidence="1">
    <location>
        <begin position="8"/>
        <end position="133"/>
    </location>
</feature>